<dbReference type="EMBL" id="JACGWZ010000001">
    <property type="protein sequence ID" value="MBA8823437.1"/>
    <property type="molecule type" value="Genomic_DNA"/>
</dbReference>
<evidence type="ECO:0000256" key="1">
    <source>
        <dbReference type="SAM" id="MobiDB-lite"/>
    </source>
</evidence>
<keyword evidence="4" id="KW-1185">Reference proteome</keyword>
<keyword evidence="2" id="KW-1133">Transmembrane helix</keyword>
<evidence type="ECO:0000313" key="4">
    <source>
        <dbReference type="Proteomes" id="UP000569329"/>
    </source>
</evidence>
<proteinExistence type="predicted"/>
<dbReference type="RefSeq" id="WP_182542746.1">
    <property type="nucleotide sequence ID" value="NZ_JACGWZ010000001.1"/>
</dbReference>
<feature type="region of interest" description="Disordered" evidence="1">
    <location>
        <begin position="1"/>
        <end position="45"/>
    </location>
</feature>
<protein>
    <recommendedName>
        <fullName evidence="5">Two-component sensor histidine kinase</fullName>
    </recommendedName>
</protein>
<name>A0A839DVJ9_9PSEU</name>
<sequence>MTAHSRAGSFEVAARLPHTSGRAPSAEGPTSDGTETESTLQRAHAHRELRRSLTVTVAGSAVMAAVILTVQVLVWIHNAERSYLSPARFGRITIGQERTRLTELLPSEQVPALPERPEPPAPSRDVCEYYGSGNNIFGAGPVYRLCFDRGRLVSKDVLSAL</sequence>
<accession>A0A839DVJ9</accession>
<dbReference type="AlphaFoldDB" id="A0A839DVJ9"/>
<comment type="caution">
    <text evidence="3">The sequence shown here is derived from an EMBL/GenBank/DDBJ whole genome shotgun (WGS) entry which is preliminary data.</text>
</comment>
<feature type="compositionally biased region" description="Polar residues" evidence="1">
    <location>
        <begin position="31"/>
        <end position="41"/>
    </location>
</feature>
<dbReference type="Proteomes" id="UP000569329">
    <property type="component" value="Unassembled WGS sequence"/>
</dbReference>
<evidence type="ECO:0008006" key="5">
    <source>
        <dbReference type="Google" id="ProtNLM"/>
    </source>
</evidence>
<feature type="transmembrane region" description="Helical" evidence="2">
    <location>
        <begin position="52"/>
        <end position="76"/>
    </location>
</feature>
<keyword evidence="2" id="KW-0812">Transmembrane</keyword>
<organism evidence="3 4">
    <name type="scientific">Halosaccharopolyspora lacisalsi</name>
    <dbReference type="NCBI Taxonomy" id="1000566"/>
    <lineage>
        <taxon>Bacteria</taxon>
        <taxon>Bacillati</taxon>
        <taxon>Actinomycetota</taxon>
        <taxon>Actinomycetes</taxon>
        <taxon>Pseudonocardiales</taxon>
        <taxon>Pseudonocardiaceae</taxon>
        <taxon>Halosaccharopolyspora</taxon>
    </lineage>
</organism>
<evidence type="ECO:0000256" key="2">
    <source>
        <dbReference type="SAM" id="Phobius"/>
    </source>
</evidence>
<evidence type="ECO:0000313" key="3">
    <source>
        <dbReference type="EMBL" id="MBA8823437.1"/>
    </source>
</evidence>
<gene>
    <name evidence="3" type="ORF">FHX42_000766</name>
</gene>
<reference evidence="3 4" key="1">
    <citation type="submission" date="2020-07" db="EMBL/GenBank/DDBJ databases">
        <title>Sequencing the genomes of 1000 actinobacteria strains.</title>
        <authorList>
            <person name="Klenk H.-P."/>
        </authorList>
    </citation>
    <scope>NUCLEOTIDE SEQUENCE [LARGE SCALE GENOMIC DNA]</scope>
    <source>
        <strain evidence="3 4">DSM 45975</strain>
    </source>
</reference>
<keyword evidence="2" id="KW-0472">Membrane</keyword>